<evidence type="ECO:0000256" key="1">
    <source>
        <dbReference type="SAM" id="MobiDB-lite"/>
    </source>
</evidence>
<evidence type="ECO:0000313" key="2">
    <source>
        <dbReference type="EMBL" id="KIO00432.1"/>
    </source>
</evidence>
<dbReference type="AlphaFoldDB" id="A0A0C3JSI5"/>
<dbReference type="Proteomes" id="UP000054217">
    <property type="component" value="Unassembled WGS sequence"/>
</dbReference>
<dbReference type="OrthoDB" id="2703559at2759"/>
<evidence type="ECO:0000313" key="3">
    <source>
        <dbReference type="Proteomes" id="UP000054217"/>
    </source>
</evidence>
<keyword evidence="3" id="KW-1185">Reference proteome</keyword>
<gene>
    <name evidence="2" type="ORF">M404DRAFT_763635</name>
</gene>
<protein>
    <submittedName>
        <fullName evidence="2">Uncharacterized protein</fullName>
    </submittedName>
</protein>
<dbReference type="HOGENOM" id="CLU_1708579_0_0_1"/>
<accession>A0A0C3JSI5</accession>
<dbReference type="InParanoid" id="A0A0C3JSI5"/>
<proteinExistence type="predicted"/>
<reference evidence="3" key="2">
    <citation type="submission" date="2015-01" db="EMBL/GenBank/DDBJ databases">
        <title>Evolutionary Origins and Diversification of the Mycorrhizal Mutualists.</title>
        <authorList>
            <consortium name="DOE Joint Genome Institute"/>
            <consortium name="Mycorrhizal Genomics Consortium"/>
            <person name="Kohler A."/>
            <person name="Kuo A."/>
            <person name="Nagy L.G."/>
            <person name="Floudas D."/>
            <person name="Copeland A."/>
            <person name="Barry K.W."/>
            <person name="Cichocki N."/>
            <person name="Veneault-Fourrey C."/>
            <person name="LaButti K."/>
            <person name="Lindquist E.A."/>
            <person name="Lipzen A."/>
            <person name="Lundell T."/>
            <person name="Morin E."/>
            <person name="Murat C."/>
            <person name="Riley R."/>
            <person name="Ohm R."/>
            <person name="Sun H."/>
            <person name="Tunlid A."/>
            <person name="Henrissat B."/>
            <person name="Grigoriev I.V."/>
            <person name="Hibbett D.S."/>
            <person name="Martin F."/>
        </authorList>
    </citation>
    <scope>NUCLEOTIDE SEQUENCE [LARGE SCALE GENOMIC DNA]</scope>
    <source>
        <strain evidence="3">Marx 270</strain>
    </source>
</reference>
<reference evidence="2 3" key="1">
    <citation type="submission" date="2014-04" db="EMBL/GenBank/DDBJ databases">
        <authorList>
            <consortium name="DOE Joint Genome Institute"/>
            <person name="Kuo A."/>
            <person name="Kohler A."/>
            <person name="Costa M.D."/>
            <person name="Nagy L.G."/>
            <person name="Floudas D."/>
            <person name="Copeland A."/>
            <person name="Barry K.W."/>
            <person name="Cichocki N."/>
            <person name="Veneault-Fourrey C."/>
            <person name="LaButti K."/>
            <person name="Lindquist E.A."/>
            <person name="Lipzen A."/>
            <person name="Lundell T."/>
            <person name="Morin E."/>
            <person name="Murat C."/>
            <person name="Sun H."/>
            <person name="Tunlid A."/>
            <person name="Henrissat B."/>
            <person name="Grigoriev I.V."/>
            <person name="Hibbett D.S."/>
            <person name="Martin F."/>
            <person name="Nordberg H.P."/>
            <person name="Cantor M.N."/>
            <person name="Hua S.X."/>
        </authorList>
    </citation>
    <scope>NUCLEOTIDE SEQUENCE [LARGE SCALE GENOMIC DNA]</scope>
    <source>
        <strain evidence="2 3">Marx 270</strain>
    </source>
</reference>
<feature type="region of interest" description="Disordered" evidence="1">
    <location>
        <begin position="1"/>
        <end position="37"/>
    </location>
</feature>
<organism evidence="2 3">
    <name type="scientific">Pisolithus tinctorius Marx 270</name>
    <dbReference type="NCBI Taxonomy" id="870435"/>
    <lineage>
        <taxon>Eukaryota</taxon>
        <taxon>Fungi</taxon>
        <taxon>Dikarya</taxon>
        <taxon>Basidiomycota</taxon>
        <taxon>Agaricomycotina</taxon>
        <taxon>Agaricomycetes</taxon>
        <taxon>Agaricomycetidae</taxon>
        <taxon>Boletales</taxon>
        <taxon>Sclerodermatineae</taxon>
        <taxon>Pisolithaceae</taxon>
        <taxon>Pisolithus</taxon>
    </lineage>
</organism>
<dbReference type="EMBL" id="KN831996">
    <property type="protein sequence ID" value="KIO00432.1"/>
    <property type="molecule type" value="Genomic_DNA"/>
</dbReference>
<name>A0A0C3JSI5_PISTI</name>
<feature type="compositionally biased region" description="Basic and acidic residues" evidence="1">
    <location>
        <begin position="7"/>
        <end position="32"/>
    </location>
</feature>
<sequence>MSSARSQESERNDRKTHGTCEITSWRRERGDPRMVTAGMTDMKLWDVADDSQKIREKEETHQSDHPILSYTSNRFKTFQTQKWEYLSNECTELNEQGHPGNKSVRRICGSKSKRSDAEMHEARREDFKGGPCHQNANISVATAPIRTIQASTGSLHRVVQACKKARDASEKRARYGPRRWG</sequence>